<protein>
    <submittedName>
        <fullName evidence="1">Uncharacterized protein</fullName>
    </submittedName>
</protein>
<name>A0A8X7TQE2_BRACI</name>
<dbReference type="Proteomes" id="UP000886595">
    <property type="component" value="Unassembled WGS sequence"/>
</dbReference>
<dbReference type="EMBL" id="JAAMPC010000017">
    <property type="protein sequence ID" value="KAG2248376.1"/>
    <property type="molecule type" value="Genomic_DNA"/>
</dbReference>
<evidence type="ECO:0000313" key="1">
    <source>
        <dbReference type="EMBL" id="KAG2248376.1"/>
    </source>
</evidence>
<keyword evidence="2" id="KW-1185">Reference proteome</keyword>
<evidence type="ECO:0000313" key="2">
    <source>
        <dbReference type="Proteomes" id="UP000886595"/>
    </source>
</evidence>
<organism evidence="1 2">
    <name type="scientific">Brassica carinata</name>
    <name type="common">Ethiopian mustard</name>
    <name type="synonym">Abyssinian cabbage</name>
    <dbReference type="NCBI Taxonomy" id="52824"/>
    <lineage>
        <taxon>Eukaryota</taxon>
        <taxon>Viridiplantae</taxon>
        <taxon>Streptophyta</taxon>
        <taxon>Embryophyta</taxon>
        <taxon>Tracheophyta</taxon>
        <taxon>Spermatophyta</taxon>
        <taxon>Magnoliopsida</taxon>
        <taxon>eudicotyledons</taxon>
        <taxon>Gunneridae</taxon>
        <taxon>Pentapetalae</taxon>
        <taxon>rosids</taxon>
        <taxon>malvids</taxon>
        <taxon>Brassicales</taxon>
        <taxon>Brassicaceae</taxon>
        <taxon>Brassiceae</taxon>
        <taxon>Brassica</taxon>
    </lineage>
</organism>
<accession>A0A8X7TQE2</accession>
<dbReference type="AlphaFoldDB" id="A0A8X7TQE2"/>
<reference evidence="1 2" key="1">
    <citation type="submission" date="2020-02" db="EMBL/GenBank/DDBJ databases">
        <authorList>
            <person name="Ma Q."/>
            <person name="Huang Y."/>
            <person name="Song X."/>
            <person name="Pei D."/>
        </authorList>
    </citation>
    <scope>NUCLEOTIDE SEQUENCE [LARGE SCALE GENOMIC DNA]</scope>
    <source>
        <strain evidence="1">Sxm20200214</strain>
        <tissue evidence="1">Leaf</tissue>
    </source>
</reference>
<sequence>MDLLSIVSSRPLSLRIEGERVILVFGLHMGLHSYSQPSQDETFGGAESDSDYNEVESLIQQDQAQLDQALIQRNQGVCVSSAAGG</sequence>
<comment type="caution">
    <text evidence="1">The sequence shown here is derived from an EMBL/GenBank/DDBJ whole genome shotgun (WGS) entry which is preliminary data.</text>
</comment>
<proteinExistence type="predicted"/>
<gene>
    <name evidence="1" type="ORF">Bca52824_088004</name>
</gene>